<accession>A0ABS4F715</accession>
<evidence type="ECO:0000313" key="1">
    <source>
        <dbReference type="EMBL" id="MBP1892044.1"/>
    </source>
</evidence>
<comment type="caution">
    <text evidence="1">The sequence shown here is derived from an EMBL/GenBank/DDBJ whole genome shotgun (WGS) entry which is preliminary data.</text>
</comment>
<organism evidence="1 2">
    <name type="scientific">Paenibacillus lactis</name>
    <dbReference type="NCBI Taxonomy" id="228574"/>
    <lineage>
        <taxon>Bacteria</taxon>
        <taxon>Bacillati</taxon>
        <taxon>Bacillota</taxon>
        <taxon>Bacilli</taxon>
        <taxon>Bacillales</taxon>
        <taxon>Paenibacillaceae</taxon>
        <taxon>Paenibacillus</taxon>
    </lineage>
</organism>
<name>A0ABS4F715_9BACL</name>
<evidence type="ECO:0000313" key="2">
    <source>
        <dbReference type="Proteomes" id="UP000706926"/>
    </source>
</evidence>
<reference evidence="1 2" key="1">
    <citation type="submission" date="2021-03" db="EMBL/GenBank/DDBJ databases">
        <title>Genomic Encyclopedia of Type Strains, Phase IV (KMG-IV): sequencing the most valuable type-strain genomes for metagenomic binning, comparative biology and taxonomic classification.</title>
        <authorList>
            <person name="Goeker M."/>
        </authorList>
    </citation>
    <scope>NUCLEOTIDE SEQUENCE [LARGE SCALE GENOMIC DNA]</scope>
    <source>
        <strain evidence="1 2">DSM 15596</strain>
    </source>
</reference>
<protein>
    <submittedName>
        <fullName evidence="1">Uncharacterized protein</fullName>
    </submittedName>
</protein>
<sequence>MTLFRDKGSWLLYDVDRVGCVQKPEIRAKNIR</sequence>
<gene>
    <name evidence="1" type="ORF">J2Z18_001116</name>
</gene>
<dbReference type="EMBL" id="JAGGKI010000002">
    <property type="protein sequence ID" value="MBP1892044.1"/>
    <property type="molecule type" value="Genomic_DNA"/>
</dbReference>
<proteinExistence type="predicted"/>
<keyword evidence="2" id="KW-1185">Reference proteome</keyword>
<dbReference type="Proteomes" id="UP000706926">
    <property type="component" value="Unassembled WGS sequence"/>
</dbReference>